<gene>
    <name evidence="1" type="ORF">A673_05069</name>
</gene>
<dbReference type="EMBL" id="ATFT01000178">
    <property type="protein sequence ID" value="EPI62485.1"/>
    <property type="molecule type" value="Genomic_DNA"/>
</dbReference>
<name>A0A656I9A2_SALE2</name>
<comment type="caution">
    <text evidence="1">The sequence shown here is derived from an EMBL/GenBank/DDBJ whole genome shotgun (WGS) entry which is preliminary data.</text>
</comment>
<sequence>MEQLIAGTLRASRQFSFPRYQSSEQQTILQNLSDVIVQVHSTALYGGSTFEQAVEQTL</sequence>
<organism evidence="1 2">
    <name type="scientific">Salmonella enteritidis (strain 2009K0958)</name>
    <dbReference type="NCBI Taxonomy" id="1192586"/>
    <lineage>
        <taxon>Bacteria</taxon>
        <taxon>Pseudomonadati</taxon>
        <taxon>Pseudomonadota</taxon>
        <taxon>Gammaproteobacteria</taxon>
        <taxon>Enterobacterales</taxon>
        <taxon>Enterobacteriaceae</taxon>
        <taxon>Salmonella</taxon>
    </lineage>
</organism>
<evidence type="ECO:0000313" key="2">
    <source>
        <dbReference type="Proteomes" id="UP000014535"/>
    </source>
</evidence>
<reference evidence="1 2" key="1">
    <citation type="submission" date="2013-04" db="EMBL/GenBank/DDBJ databases">
        <authorList>
            <person name="McClelland M."/>
            <person name="Porwollik S."/>
            <person name="Desai P."/>
            <person name="Cheng P."/>
            <person name="Wollam A."/>
            <person name="Pepin K."/>
            <person name="Palsikar V.B."/>
            <person name="Fulton L."/>
            <person name="Fulton R."/>
            <person name="Delehaunty K."/>
            <person name="Fronick C."/>
            <person name="Godfrey J."/>
            <person name="Waligorski J."/>
            <person name="Appelbaum E."/>
            <person name="Tomlinson C."/>
            <person name="Warren W."/>
            <person name="Sodergren E."/>
            <person name="Weinstock G."/>
            <person name="Wilson R.K."/>
        </authorList>
    </citation>
    <scope>NUCLEOTIDE SEQUENCE [LARGE SCALE GENOMIC DNA]</scope>
    <source>
        <strain evidence="1 2">2009K0958</strain>
    </source>
</reference>
<proteinExistence type="predicted"/>
<evidence type="ECO:0000313" key="1">
    <source>
        <dbReference type="EMBL" id="EPI62485.1"/>
    </source>
</evidence>
<protein>
    <submittedName>
        <fullName evidence="1">Uncharacterized protein</fullName>
    </submittedName>
</protein>
<dbReference type="AlphaFoldDB" id="A0A656I9A2"/>
<accession>A0A656I9A2</accession>
<dbReference type="Proteomes" id="UP000014535">
    <property type="component" value="Unassembled WGS sequence"/>
</dbReference>